<reference evidence="1" key="1">
    <citation type="submission" date="2020-03" db="EMBL/GenBank/DDBJ databases">
        <title>Long-read based genome assembly of a Labrador retriever dog.</title>
        <authorList>
            <person name="Eory L."/>
            <person name="Zhang W."/>
            <person name="Schoenebeck J."/>
        </authorList>
    </citation>
    <scope>NUCLEOTIDE SEQUENCE [LARGE SCALE GENOMIC DNA]</scope>
    <source>
        <strain evidence="1">Labrador retriever</strain>
    </source>
</reference>
<sequence length="419" mass="46299">MEGEEEQPPQEVRDPAMPGSGSRAQGPASLSAEWGPLSVAAWGWAVYRPRSQASVLGAVRSSRWGRRAAPSPGWCQGGGHPDSDVPFSLQADVEPIVTVGVSEVVPRVLAGEAQNLSDADALTLLLEMKLRRRRERPSLPRTVTELVAEDGSRVYVVGTAHFSDDSKRDVVKTIREVQPDVVVVELCQYRVSMLKMDESTLLQEAKELSLEKLQQAVRQASKVPFCKFHLGDRPIPVTFKRAIAALSFWQKVKLAWGLCFLSDPISKDDVERCKQKDLLEQMMAEMIGEFPDLHRTIVSERDVYLTYMLRQAARRLELPRSSDAEPRKCVPSVVVGVVGMGHVPGIEKNWTTDLNIQEIMTVPPPSVSGRLSRLAVKAAVLGLLGYGLYWMGRRATSLVLSLPVAQYCLQTASTARPHK</sequence>
<dbReference type="FunCoup" id="A0A8I3MTM3">
    <property type="interactions" value="1110"/>
</dbReference>
<dbReference type="GeneTree" id="ENSGT00390000009067"/>
<dbReference type="GO" id="GO:0005741">
    <property type="term" value="C:mitochondrial outer membrane"/>
    <property type="evidence" value="ECO:0007669"/>
    <property type="project" value="Ensembl"/>
</dbReference>
<evidence type="ECO:0000313" key="2">
    <source>
        <dbReference type="Proteomes" id="UP000805418"/>
    </source>
</evidence>
<dbReference type="GO" id="GO:0160204">
    <property type="term" value="F:mitochondrion-mitochondrion outer membrane tether activity"/>
    <property type="evidence" value="ECO:0007669"/>
    <property type="project" value="Ensembl"/>
</dbReference>
<keyword evidence="2" id="KW-1185">Reference proteome</keyword>
<dbReference type="PANTHER" id="PTHR21530">
    <property type="entry name" value="PHEROMONE SHUTDOWN PROTEIN"/>
    <property type="match status" value="1"/>
</dbReference>
<dbReference type="AlphaFoldDB" id="A0A8I3MTM3"/>
<dbReference type="Ensembl" id="ENSCAFT00845012179.1">
    <property type="protein sequence ID" value="ENSCAFP00845009519.1"/>
    <property type="gene ID" value="ENSCAFG00845006809.1"/>
</dbReference>
<organism evidence="1 2">
    <name type="scientific">Canis lupus familiaris</name>
    <name type="common">Dog</name>
    <name type="synonym">Canis familiaris</name>
    <dbReference type="NCBI Taxonomy" id="9615"/>
    <lineage>
        <taxon>Eukaryota</taxon>
        <taxon>Metazoa</taxon>
        <taxon>Chordata</taxon>
        <taxon>Craniata</taxon>
        <taxon>Vertebrata</taxon>
        <taxon>Euteleostomi</taxon>
        <taxon>Mammalia</taxon>
        <taxon>Eutheria</taxon>
        <taxon>Laurasiatheria</taxon>
        <taxon>Carnivora</taxon>
        <taxon>Caniformia</taxon>
        <taxon>Canidae</taxon>
        <taxon>Canis</taxon>
    </lineage>
</organism>
<dbReference type="InterPro" id="IPR046345">
    <property type="entry name" value="TraB_PrgY-like"/>
</dbReference>
<dbReference type="PANTHER" id="PTHR21530:SF7">
    <property type="entry name" value="TRAB DOMAIN-CONTAINING PROTEIN"/>
    <property type="match status" value="1"/>
</dbReference>
<dbReference type="OrthoDB" id="48306at2759"/>
<name>A0A8I3MTM3_CANLF</name>
<gene>
    <name evidence="1" type="primary">TRABD</name>
</gene>
<proteinExistence type="predicted"/>
<reference evidence="1" key="2">
    <citation type="submission" date="2025-08" db="UniProtKB">
        <authorList>
            <consortium name="Ensembl"/>
        </authorList>
    </citation>
    <scope>IDENTIFICATION</scope>
    <source>
        <strain evidence="1">Boxer</strain>
    </source>
</reference>
<reference evidence="1" key="3">
    <citation type="submission" date="2025-09" db="UniProtKB">
        <authorList>
            <consortium name="Ensembl"/>
        </authorList>
    </citation>
    <scope>IDENTIFICATION</scope>
    <source>
        <strain evidence="1">Boxer</strain>
    </source>
</reference>
<dbReference type="InterPro" id="IPR002816">
    <property type="entry name" value="TraB/PrgY/GumN_fam"/>
</dbReference>
<accession>A0A8I3MTM3</accession>
<evidence type="ECO:0000313" key="1">
    <source>
        <dbReference type="Ensembl" id="ENSCAFP00845009519.1"/>
    </source>
</evidence>
<dbReference type="CDD" id="cd14726">
    <property type="entry name" value="TraB_PrgY-like"/>
    <property type="match status" value="1"/>
</dbReference>
<protein>
    <submittedName>
        <fullName evidence="1">TraB domain containing</fullName>
    </submittedName>
</protein>
<dbReference type="Proteomes" id="UP000805418">
    <property type="component" value="Chromosome 10"/>
</dbReference>
<dbReference type="Pfam" id="PF01963">
    <property type="entry name" value="TraB_PrgY_gumN"/>
    <property type="match status" value="2"/>
</dbReference>
<dbReference type="GO" id="GO:0008053">
    <property type="term" value="P:mitochondrial fusion"/>
    <property type="evidence" value="ECO:0007669"/>
    <property type="project" value="Ensembl"/>
</dbReference>